<proteinExistence type="predicted"/>
<evidence type="ECO:0000259" key="8">
    <source>
        <dbReference type="Pfam" id="PF24590"/>
    </source>
</evidence>
<comment type="caution">
    <text evidence="9">The sequence shown here is derived from an EMBL/GenBank/DDBJ whole genome shotgun (WGS) entry which is preliminary data.</text>
</comment>
<keyword evidence="3" id="KW-0863">Zinc-finger</keyword>
<dbReference type="Proteomes" id="UP001457282">
    <property type="component" value="Unassembled WGS sequence"/>
</dbReference>
<gene>
    <name evidence="9" type="ORF">M0R45_020497</name>
</gene>
<evidence type="ECO:0000259" key="7">
    <source>
        <dbReference type="Pfam" id="PF07227"/>
    </source>
</evidence>
<dbReference type="GO" id="GO:0005634">
    <property type="term" value="C:nucleus"/>
    <property type="evidence" value="ECO:0007669"/>
    <property type="project" value="UniProtKB-SubCell"/>
</dbReference>
<evidence type="ECO:0000256" key="3">
    <source>
        <dbReference type="ARBA" id="ARBA00022771"/>
    </source>
</evidence>
<keyword evidence="5" id="KW-0539">Nucleus</keyword>
<sequence length="228" mass="25907">MPAHIDCALDATWLALVGGSIALDSEYYCRRCDARTDLVPHVTRLLQTCESLDSRDNVEKILNIGICILRGSERTSAKELLKRIEVAVAKLKYGTYLEDIWKEEDNFSAISTDVSHHECTAMEVTTYQEPSNGRTSSDLMSASFDYRTESQKLTEDIDQVLHTLKKSQETEFKMAEENLLAQKNYICNLVKQIKTEVTKLKEMEEIATGFGKTSRAILNKHFNLETEE</sequence>
<feature type="domain" description="Oberon-like PHD finger" evidence="7">
    <location>
        <begin position="3"/>
        <end position="67"/>
    </location>
</feature>
<keyword evidence="6" id="KW-0732">Signal</keyword>
<keyword evidence="2" id="KW-0479">Metal-binding</keyword>
<organism evidence="9 10">
    <name type="scientific">Rubus argutus</name>
    <name type="common">Southern blackberry</name>
    <dbReference type="NCBI Taxonomy" id="59490"/>
    <lineage>
        <taxon>Eukaryota</taxon>
        <taxon>Viridiplantae</taxon>
        <taxon>Streptophyta</taxon>
        <taxon>Embryophyta</taxon>
        <taxon>Tracheophyta</taxon>
        <taxon>Spermatophyta</taxon>
        <taxon>Magnoliopsida</taxon>
        <taxon>eudicotyledons</taxon>
        <taxon>Gunneridae</taxon>
        <taxon>Pentapetalae</taxon>
        <taxon>rosids</taxon>
        <taxon>fabids</taxon>
        <taxon>Rosales</taxon>
        <taxon>Rosaceae</taxon>
        <taxon>Rosoideae</taxon>
        <taxon>Rosoideae incertae sedis</taxon>
        <taxon>Rubus</taxon>
    </lineage>
</organism>
<evidence type="ECO:0000256" key="5">
    <source>
        <dbReference type="ARBA" id="ARBA00023242"/>
    </source>
</evidence>
<reference evidence="9 10" key="1">
    <citation type="journal article" date="2023" name="G3 (Bethesda)">
        <title>A chromosome-length genome assembly and annotation of blackberry (Rubus argutus, cv. 'Hillquist').</title>
        <authorList>
            <person name="Bruna T."/>
            <person name="Aryal R."/>
            <person name="Dudchenko O."/>
            <person name="Sargent D.J."/>
            <person name="Mead D."/>
            <person name="Buti M."/>
            <person name="Cavallini A."/>
            <person name="Hytonen T."/>
            <person name="Andres J."/>
            <person name="Pham M."/>
            <person name="Weisz D."/>
            <person name="Mascagni F."/>
            <person name="Usai G."/>
            <person name="Natali L."/>
            <person name="Bassil N."/>
            <person name="Fernandez G.E."/>
            <person name="Lomsadze A."/>
            <person name="Armour M."/>
            <person name="Olukolu B."/>
            <person name="Poorten T."/>
            <person name="Britton C."/>
            <person name="Davik J."/>
            <person name="Ashrafi H."/>
            <person name="Aiden E.L."/>
            <person name="Borodovsky M."/>
            <person name="Worthington M."/>
        </authorList>
    </citation>
    <scope>NUCLEOTIDE SEQUENCE [LARGE SCALE GENOMIC DNA]</scope>
    <source>
        <strain evidence="9">PI 553951</strain>
    </source>
</reference>
<evidence type="ECO:0000313" key="9">
    <source>
        <dbReference type="EMBL" id="KAK9933296.1"/>
    </source>
</evidence>
<name>A0AAW1XAV7_RUBAR</name>
<feature type="chain" id="PRO_5043418890" evidence="6">
    <location>
        <begin position="23"/>
        <end position="228"/>
    </location>
</feature>
<keyword evidence="4" id="KW-0862">Zinc</keyword>
<protein>
    <submittedName>
        <fullName evidence="9">Uncharacterized protein</fullName>
    </submittedName>
</protein>
<feature type="signal peptide" evidence="6">
    <location>
        <begin position="1"/>
        <end position="22"/>
    </location>
</feature>
<dbReference type="AlphaFoldDB" id="A0AAW1XAV7"/>
<evidence type="ECO:0000256" key="2">
    <source>
        <dbReference type="ARBA" id="ARBA00022723"/>
    </source>
</evidence>
<dbReference type="Pfam" id="PF24590">
    <property type="entry name" value="DUF7615"/>
    <property type="match status" value="1"/>
</dbReference>
<evidence type="ECO:0000256" key="4">
    <source>
        <dbReference type="ARBA" id="ARBA00022833"/>
    </source>
</evidence>
<dbReference type="GO" id="GO:0008270">
    <property type="term" value="F:zinc ion binding"/>
    <property type="evidence" value="ECO:0007669"/>
    <property type="project" value="UniProtKB-KW"/>
</dbReference>
<accession>A0AAW1XAV7</accession>
<comment type="subcellular location">
    <subcellularLocation>
        <location evidence="1">Nucleus</location>
    </subcellularLocation>
</comment>
<evidence type="ECO:0000313" key="10">
    <source>
        <dbReference type="Proteomes" id="UP001457282"/>
    </source>
</evidence>
<evidence type="ECO:0000256" key="6">
    <source>
        <dbReference type="SAM" id="SignalP"/>
    </source>
</evidence>
<dbReference type="InterPro" id="IPR032881">
    <property type="entry name" value="Oberon-like_PHD"/>
</dbReference>
<dbReference type="InterPro" id="IPR056034">
    <property type="entry name" value="DUF7615"/>
</dbReference>
<keyword evidence="10" id="KW-1185">Reference proteome</keyword>
<dbReference type="Pfam" id="PF07227">
    <property type="entry name" value="PHD_Oberon"/>
    <property type="match status" value="1"/>
</dbReference>
<dbReference type="PANTHER" id="PTHR33345">
    <property type="entry name" value="ADAPTER PROTEIN, PUTATIVE-RELATED"/>
    <property type="match status" value="1"/>
</dbReference>
<feature type="domain" description="DUF7615" evidence="8">
    <location>
        <begin position="146"/>
        <end position="193"/>
    </location>
</feature>
<dbReference type="PANTHER" id="PTHR33345:SF6">
    <property type="entry name" value="OS03G0747200 PROTEIN"/>
    <property type="match status" value="1"/>
</dbReference>
<dbReference type="EMBL" id="JBEDUW010000004">
    <property type="protein sequence ID" value="KAK9933296.1"/>
    <property type="molecule type" value="Genomic_DNA"/>
</dbReference>
<evidence type="ECO:0000256" key="1">
    <source>
        <dbReference type="ARBA" id="ARBA00004123"/>
    </source>
</evidence>